<evidence type="ECO:0000313" key="7">
    <source>
        <dbReference type="EMBL" id="QPC46270.1"/>
    </source>
</evidence>
<keyword evidence="3 5" id="KW-0131">Cell cycle</keyword>
<evidence type="ECO:0000256" key="1">
    <source>
        <dbReference type="ARBA" id="ARBA00022618"/>
    </source>
</evidence>
<keyword evidence="1 5" id="KW-0132">Cell division</keyword>
<evidence type="ECO:0000256" key="5">
    <source>
        <dbReference type="HAMAP-Rule" id="MF_01197"/>
    </source>
</evidence>
<name>A0A7S8CA87_9BACI</name>
<dbReference type="GO" id="GO:0005737">
    <property type="term" value="C:cytoplasm"/>
    <property type="evidence" value="ECO:0007669"/>
    <property type="project" value="UniProtKB-SubCell"/>
</dbReference>
<dbReference type="AlphaFoldDB" id="A0A7S8CA87"/>
<dbReference type="InterPro" id="IPR007561">
    <property type="entry name" value="Cell_div_SepF/SepF-rel"/>
</dbReference>
<dbReference type="PANTHER" id="PTHR35798">
    <property type="entry name" value="CELL DIVISION PROTEIN SEPF"/>
    <property type="match status" value="1"/>
</dbReference>
<evidence type="ECO:0000256" key="2">
    <source>
        <dbReference type="ARBA" id="ARBA00023210"/>
    </source>
</evidence>
<protein>
    <recommendedName>
        <fullName evidence="5">Cell division protein SepF</fullName>
    </recommendedName>
</protein>
<dbReference type="EMBL" id="CP049742">
    <property type="protein sequence ID" value="QPC46270.1"/>
    <property type="molecule type" value="Genomic_DNA"/>
</dbReference>
<keyword evidence="5" id="KW-0963">Cytoplasm</keyword>
<accession>A0A7S8CA87</accession>
<dbReference type="Proteomes" id="UP000593626">
    <property type="component" value="Chromosome"/>
</dbReference>
<dbReference type="GO" id="GO:0000917">
    <property type="term" value="P:division septum assembly"/>
    <property type="evidence" value="ECO:0007669"/>
    <property type="project" value="UniProtKB-KW"/>
</dbReference>
<feature type="region of interest" description="Disordered" evidence="6">
    <location>
        <begin position="18"/>
        <end position="50"/>
    </location>
</feature>
<proteinExistence type="inferred from homology"/>
<dbReference type="KEGG" id="mcui:G8O30_04495"/>
<dbReference type="InterPro" id="IPR023052">
    <property type="entry name" value="Cell_div_SepF"/>
</dbReference>
<comment type="function">
    <text evidence="4 5">Cell division protein that is part of the divisome complex and is recruited early to the Z-ring. Probably stimulates Z-ring formation, perhaps through the cross-linking of FtsZ protofilaments. Its function overlaps with FtsA.</text>
</comment>
<keyword evidence="2 5" id="KW-0717">Septation</keyword>
<evidence type="ECO:0000313" key="8">
    <source>
        <dbReference type="Proteomes" id="UP000593626"/>
    </source>
</evidence>
<dbReference type="RefSeq" id="WP_239673795.1">
    <property type="nucleotide sequence ID" value="NZ_CP049742.1"/>
</dbReference>
<dbReference type="Pfam" id="PF04472">
    <property type="entry name" value="SepF"/>
    <property type="match status" value="1"/>
</dbReference>
<comment type="subcellular location">
    <subcellularLocation>
        <location evidence="5">Cytoplasm</location>
    </subcellularLocation>
    <text evidence="5">Localizes to the division site, in a FtsZ-dependent manner.</text>
</comment>
<organism evidence="7 8">
    <name type="scientific">Mangrovibacillus cuniculi</name>
    <dbReference type="NCBI Taxonomy" id="2593652"/>
    <lineage>
        <taxon>Bacteria</taxon>
        <taxon>Bacillati</taxon>
        <taxon>Bacillota</taxon>
        <taxon>Bacilli</taxon>
        <taxon>Bacillales</taxon>
        <taxon>Bacillaceae</taxon>
        <taxon>Mangrovibacillus</taxon>
    </lineage>
</organism>
<keyword evidence="8" id="KW-1185">Reference proteome</keyword>
<sequence length="161" mass="18483">MGIKSKFKSYFWLDEEELDETEVEQPKQPRQATEESKVQEPIPQIKSKQTARKENVVNLQSVQKATGAKMVLLEPRVYAEAQEIADHLRSKRVVVVNLQRVSHDQAVRIVDFLSGTVYAIDGDIQRIGMDIFLCSPDNVEVSGSITEWVQNETTNDMRWNY</sequence>
<comment type="similarity">
    <text evidence="5">Belongs to the SepF family.</text>
</comment>
<dbReference type="Gene3D" id="3.30.110.150">
    <property type="entry name" value="SepF-like protein"/>
    <property type="match status" value="1"/>
</dbReference>
<comment type="subunit">
    <text evidence="5">Homodimer. Interacts with FtsZ.</text>
</comment>
<evidence type="ECO:0000256" key="4">
    <source>
        <dbReference type="ARBA" id="ARBA00044936"/>
    </source>
</evidence>
<dbReference type="InterPro" id="IPR038594">
    <property type="entry name" value="SepF-like_sf"/>
</dbReference>
<feature type="compositionally biased region" description="Basic and acidic residues" evidence="6">
    <location>
        <begin position="24"/>
        <end position="38"/>
    </location>
</feature>
<reference evidence="7 8" key="1">
    <citation type="submission" date="2019-07" db="EMBL/GenBank/DDBJ databases">
        <title>Genome sequence of 2 isolates from Red Sea Mangroves.</title>
        <authorList>
            <person name="Sefrji F."/>
            <person name="Michoud G."/>
            <person name="Merlino G."/>
            <person name="Daffonchio D."/>
        </authorList>
    </citation>
    <scope>NUCLEOTIDE SEQUENCE [LARGE SCALE GENOMIC DNA]</scope>
    <source>
        <strain evidence="7 8">R1DC41</strain>
    </source>
</reference>
<dbReference type="HAMAP" id="MF_01197">
    <property type="entry name" value="SepF"/>
    <property type="match status" value="1"/>
</dbReference>
<evidence type="ECO:0000256" key="6">
    <source>
        <dbReference type="SAM" id="MobiDB-lite"/>
    </source>
</evidence>
<evidence type="ECO:0000256" key="3">
    <source>
        <dbReference type="ARBA" id="ARBA00023306"/>
    </source>
</evidence>
<dbReference type="PANTHER" id="PTHR35798:SF1">
    <property type="entry name" value="CELL DIVISION PROTEIN SEPF"/>
    <property type="match status" value="1"/>
</dbReference>
<dbReference type="GO" id="GO:0043093">
    <property type="term" value="P:FtsZ-dependent cytokinesis"/>
    <property type="evidence" value="ECO:0007669"/>
    <property type="project" value="UniProtKB-UniRule"/>
</dbReference>
<gene>
    <name evidence="5" type="primary">sepF</name>
    <name evidence="7" type="ORF">G8O30_04495</name>
</gene>